<evidence type="ECO:0000313" key="1">
    <source>
        <dbReference type="EMBL" id="KAH3683093.1"/>
    </source>
</evidence>
<reference evidence="1" key="2">
    <citation type="submission" date="2021-01" db="EMBL/GenBank/DDBJ databases">
        <authorList>
            <person name="Schikora-Tamarit M.A."/>
        </authorList>
    </citation>
    <scope>NUCLEOTIDE SEQUENCE</scope>
    <source>
        <strain evidence="1">CBS2887</strain>
    </source>
</reference>
<evidence type="ECO:0000313" key="2">
    <source>
        <dbReference type="Proteomes" id="UP000774326"/>
    </source>
</evidence>
<dbReference type="AlphaFoldDB" id="A0A9P8Q316"/>
<sequence>MFFASLPSISYAAWKYVENEPIAEHFIEEEVSDYAILEVSGDYLDKQSVINKTEEIESNELSADGVIDAR</sequence>
<dbReference type="Proteomes" id="UP000774326">
    <property type="component" value="Unassembled WGS sequence"/>
</dbReference>
<dbReference type="EMBL" id="JAEUBG010003235">
    <property type="protein sequence ID" value="KAH3683093.1"/>
    <property type="molecule type" value="Genomic_DNA"/>
</dbReference>
<proteinExistence type="predicted"/>
<keyword evidence="2" id="KW-1185">Reference proteome</keyword>
<reference evidence="1" key="1">
    <citation type="journal article" date="2021" name="Open Biol.">
        <title>Shared evolutionary footprints suggest mitochondrial oxidative damage underlies multiple complex I losses in fungi.</title>
        <authorList>
            <person name="Schikora-Tamarit M.A."/>
            <person name="Marcet-Houben M."/>
            <person name="Nosek J."/>
            <person name="Gabaldon T."/>
        </authorList>
    </citation>
    <scope>NUCLEOTIDE SEQUENCE</scope>
    <source>
        <strain evidence="1">CBS2887</strain>
    </source>
</reference>
<name>A0A9P8Q316_WICPI</name>
<protein>
    <submittedName>
        <fullName evidence="1">Uncharacterized protein</fullName>
    </submittedName>
</protein>
<comment type="caution">
    <text evidence="1">The sequence shown here is derived from an EMBL/GenBank/DDBJ whole genome shotgun (WGS) entry which is preliminary data.</text>
</comment>
<organism evidence="1 2">
    <name type="scientific">Wickerhamomyces pijperi</name>
    <name type="common">Yeast</name>
    <name type="synonym">Pichia pijperi</name>
    <dbReference type="NCBI Taxonomy" id="599730"/>
    <lineage>
        <taxon>Eukaryota</taxon>
        <taxon>Fungi</taxon>
        <taxon>Dikarya</taxon>
        <taxon>Ascomycota</taxon>
        <taxon>Saccharomycotina</taxon>
        <taxon>Saccharomycetes</taxon>
        <taxon>Phaffomycetales</taxon>
        <taxon>Wickerhamomycetaceae</taxon>
        <taxon>Wickerhamomyces</taxon>
    </lineage>
</organism>
<gene>
    <name evidence="1" type="ORF">WICPIJ_005918</name>
</gene>
<accession>A0A9P8Q316</accession>